<feature type="domain" description="Replication-associated protein ORF2/G2P" evidence="1">
    <location>
        <begin position="76"/>
        <end position="206"/>
    </location>
</feature>
<evidence type="ECO:0000313" key="2">
    <source>
        <dbReference type="EMBL" id="AOV86364.1"/>
    </source>
</evidence>
<name>A0A1D8MKA4_9VIRU</name>
<dbReference type="InterPro" id="IPR056906">
    <property type="entry name" value="ORF2/G2P_dom"/>
</dbReference>
<accession>A0A1D8MKA4</accession>
<reference evidence="2" key="1">
    <citation type="submission" date="2016-05" db="EMBL/GenBank/DDBJ databases">
        <title>Viral Hybridization Blurs Taxonomic Lines in a Wastewater Treatment Plant.</title>
        <authorList>
            <person name="Pearson V.M.M."/>
            <person name="Caudle S.B."/>
            <person name="Rokyta D.R."/>
        </authorList>
    </citation>
    <scope>NUCLEOTIDE SEQUENCE</scope>
    <source>
        <strain evidence="2">Wastewater_Microviridae_FL17</strain>
    </source>
</reference>
<sequence>MPCFSPRQVFFHQRSDGKKEVKFSSQNARLWSEGKPLVGQNRGTLPCGWCVGCRMDKSQSLAVRATHELITSPRSCFLTLTYADKFLPKDGSVRKEVAKKFMHDFRQKCARGFEYVDLKGKTQFYQQSEGIRFLSCGEYGDKLERPHYHFLIFNFDFPDRRFFKRSRGGRIYVSETLSSLWTNGHHGIGMVTFESAAYVARYVHKKIVGDLAEEHYQGRNPEFVEYSRMPGLGRPYLEQFLSDIYPRDYVIVQRERKVKVPQYYDRIIKVSNPDLWKQVSDARLERREKLSDDVFSFSQLEKKRNKLVKKMSDWTRSIENGSYECGEAGSLQSASETLS</sequence>
<dbReference type="Pfam" id="PF23343">
    <property type="entry name" value="REP_ORF2-G2P"/>
    <property type="match status" value="1"/>
</dbReference>
<evidence type="ECO:0000259" key="1">
    <source>
        <dbReference type="Pfam" id="PF23343"/>
    </source>
</evidence>
<proteinExistence type="predicted"/>
<protein>
    <submittedName>
        <fullName evidence="2">Putative replication protein VP4</fullName>
    </submittedName>
</protein>
<dbReference type="EMBL" id="KX259471">
    <property type="protein sequence ID" value="AOV86364.1"/>
    <property type="molecule type" value="Genomic_DNA"/>
</dbReference>
<organism evidence="2">
    <name type="scientific">uncultured virus</name>
    <dbReference type="NCBI Taxonomy" id="340016"/>
    <lineage>
        <taxon>Viruses</taxon>
        <taxon>environmental samples</taxon>
    </lineage>
</organism>